<evidence type="ECO:0000256" key="1">
    <source>
        <dbReference type="SAM" id="Phobius"/>
    </source>
</evidence>
<gene>
    <name evidence="2" type="ORF">GCM10008111_06000</name>
</gene>
<sequence length="73" mass="7972">MNRTLVIILLVAVGIYCLPTILAIIAGIFALAIGLVGAILGVGITLLVTLGPILLVGYLIWWLVRDNRRQRQY</sequence>
<evidence type="ECO:0000313" key="3">
    <source>
        <dbReference type="Proteomes" id="UP000634667"/>
    </source>
</evidence>
<organism evidence="2 3">
    <name type="scientific">Alishewanella tabrizica</name>
    <dbReference type="NCBI Taxonomy" id="671278"/>
    <lineage>
        <taxon>Bacteria</taxon>
        <taxon>Pseudomonadati</taxon>
        <taxon>Pseudomonadota</taxon>
        <taxon>Gammaproteobacteria</taxon>
        <taxon>Alteromonadales</taxon>
        <taxon>Alteromonadaceae</taxon>
        <taxon>Alishewanella</taxon>
    </lineage>
</organism>
<comment type="caution">
    <text evidence="2">The sequence shown here is derived from an EMBL/GenBank/DDBJ whole genome shotgun (WGS) entry which is preliminary data.</text>
</comment>
<name>A0ABQ2WH38_9ALTE</name>
<reference evidence="3" key="1">
    <citation type="journal article" date="2019" name="Int. J. Syst. Evol. Microbiol.">
        <title>The Global Catalogue of Microorganisms (GCM) 10K type strain sequencing project: providing services to taxonomists for standard genome sequencing and annotation.</title>
        <authorList>
            <consortium name="The Broad Institute Genomics Platform"/>
            <consortium name="The Broad Institute Genome Sequencing Center for Infectious Disease"/>
            <person name="Wu L."/>
            <person name="Ma J."/>
        </authorList>
    </citation>
    <scope>NUCLEOTIDE SEQUENCE [LARGE SCALE GENOMIC DNA]</scope>
    <source>
        <strain evidence="3">KCTC 23723</strain>
    </source>
</reference>
<evidence type="ECO:0000313" key="2">
    <source>
        <dbReference type="EMBL" id="GGW52729.1"/>
    </source>
</evidence>
<dbReference type="Proteomes" id="UP000634667">
    <property type="component" value="Unassembled WGS sequence"/>
</dbReference>
<keyword evidence="3" id="KW-1185">Reference proteome</keyword>
<keyword evidence="1" id="KW-1133">Transmembrane helix</keyword>
<protein>
    <submittedName>
        <fullName evidence="2">Uncharacterized protein</fullName>
    </submittedName>
</protein>
<dbReference type="RefSeq" id="WP_189480367.1">
    <property type="nucleotide sequence ID" value="NZ_BMYR01000002.1"/>
</dbReference>
<dbReference type="EMBL" id="BMYR01000002">
    <property type="protein sequence ID" value="GGW52729.1"/>
    <property type="molecule type" value="Genomic_DNA"/>
</dbReference>
<keyword evidence="1" id="KW-0472">Membrane</keyword>
<feature type="transmembrane region" description="Helical" evidence="1">
    <location>
        <begin position="7"/>
        <end position="33"/>
    </location>
</feature>
<accession>A0ABQ2WH38</accession>
<feature type="transmembrane region" description="Helical" evidence="1">
    <location>
        <begin position="39"/>
        <end position="64"/>
    </location>
</feature>
<proteinExistence type="predicted"/>
<keyword evidence="1" id="KW-0812">Transmembrane</keyword>